<dbReference type="PANTHER" id="PTHR42855">
    <property type="entry name" value="ABC TRANSPORTER ATP-BINDING SUBUNIT"/>
    <property type="match status" value="1"/>
</dbReference>
<dbReference type="SUPFAM" id="SSF52540">
    <property type="entry name" value="P-loop containing nucleoside triphosphate hydrolases"/>
    <property type="match status" value="2"/>
</dbReference>
<dbReference type="PROSITE" id="PS50893">
    <property type="entry name" value="ABC_TRANSPORTER_2"/>
    <property type="match status" value="2"/>
</dbReference>
<dbReference type="Pfam" id="PF12848">
    <property type="entry name" value="ABC_tran_Xtn"/>
    <property type="match status" value="1"/>
</dbReference>
<dbReference type="InterPro" id="IPR027417">
    <property type="entry name" value="P-loop_NTPase"/>
</dbReference>
<comment type="caution">
    <text evidence="5">The sequence shown here is derived from an EMBL/GenBank/DDBJ whole genome shotgun (WGS) entry which is preliminary data.</text>
</comment>
<evidence type="ECO:0000256" key="1">
    <source>
        <dbReference type="ARBA" id="ARBA00022741"/>
    </source>
</evidence>
<dbReference type="InterPro" id="IPR003593">
    <property type="entry name" value="AAA+_ATPase"/>
</dbReference>
<evidence type="ECO:0000313" key="6">
    <source>
        <dbReference type="Proteomes" id="UP000758168"/>
    </source>
</evidence>
<dbReference type="InterPro" id="IPR003439">
    <property type="entry name" value="ABC_transporter-like_ATP-bd"/>
</dbReference>
<dbReference type="PANTHER" id="PTHR42855:SF1">
    <property type="entry name" value="ABC TRANSPORTER DOMAIN-CONTAINING PROTEIN"/>
    <property type="match status" value="1"/>
</dbReference>
<dbReference type="InterPro" id="IPR032781">
    <property type="entry name" value="ABC_tran_Xtn"/>
</dbReference>
<dbReference type="Gene3D" id="3.40.50.300">
    <property type="entry name" value="P-loop containing nucleotide triphosphate hydrolases"/>
    <property type="match status" value="2"/>
</dbReference>
<accession>A0ABS4ZB42</accession>
<reference evidence="5 6" key="1">
    <citation type="submission" date="2021-03" db="EMBL/GenBank/DDBJ databases">
        <title>Sequencing the genomes of 1000 actinobacteria strains.</title>
        <authorList>
            <person name="Klenk H.-P."/>
        </authorList>
    </citation>
    <scope>NUCLEOTIDE SEQUENCE [LARGE SCALE GENOMIC DNA]</scope>
    <source>
        <strain evidence="5 6">DSM 12936</strain>
    </source>
</reference>
<organism evidence="5 6">
    <name type="scientific">Microlunatus capsulatus</name>
    <dbReference type="NCBI Taxonomy" id="99117"/>
    <lineage>
        <taxon>Bacteria</taxon>
        <taxon>Bacillati</taxon>
        <taxon>Actinomycetota</taxon>
        <taxon>Actinomycetes</taxon>
        <taxon>Propionibacteriales</taxon>
        <taxon>Propionibacteriaceae</taxon>
        <taxon>Microlunatus</taxon>
    </lineage>
</organism>
<keyword evidence="6" id="KW-1185">Reference proteome</keyword>
<evidence type="ECO:0000259" key="4">
    <source>
        <dbReference type="PROSITE" id="PS50893"/>
    </source>
</evidence>
<dbReference type="PROSITE" id="PS00211">
    <property type="entry name" value="ABC_TRANSPORTER_1"/>
    <property type="match status" value="1"/>
</dbReference>
<protein>
    <submittedName>
        <fullName evidence="5">ATPase subunit of ABC transporter with duplicated ATPase domains</fullName>
    </submittedName>
</protein>
<dbReference type="Pfam" id="PF16326">
    <property type="entry name" value="ABC_tran_CTD"/>
    <property type="match status" value="1"/>
</dbReference>
<sequence>MSNLVNAEHVSIGFGTRILLDDVSLGLSRGDVIGVVGRNGDGKTTLLKILTGLTEPDSGRVTRTGAVSIGYLHQADDFAAESTVRDVIVGGRPDHVWASDSAARAVVEHLLGDVALDAAVGSLSGGERRRTALVALMLGDHDLLVLDEPTNHLDVEAVAWLAEHLRALQARDVAMLVVSHDRWFLDAICTRVWEVHDGVVDSYDGGYAAYVLARAERARQAAGMAARRKNLLRKELAWLRRGAPARTSKPKFRIDAATTLIADEPPPRDRLELQRFSVSRLGKDVFDLAHVDLAVGEGEARRVLLSDLSWSIGPGDRIGLIGVNGAGKTTLLKLLAGDLQPDRGRVKQGRTLALGHLRQDATAAAGDLRVLEAVNELRRTTSLASGKESSTSTLLEDFGFTGDKLTTRLSDLSGGERRRLQFLRLLLSEPNVLLLDEPTNDLDIDTLTVIEDYLDTWPGTLLVVSHDRYFLERVCDVTYALMGDGTCVLLPGGVEQYLETRRHAASTPSGPAAGDGGGEARASSATEARAAKKTLARVEQQLGKLDGRIAKVHDQMAAAAADYGRLADLQRDLDALTAEKDELEMTWLEAAEQAG</sequence>
<dbReference type="EMBL" id="JAGIOB010000001">
    <property type="protein sequence ID" value="MBP2418278.1"/>
    <property type="molecule type" value="Genomic_DNA"/>
</dbReference>
<dbReference type="InterPro" id="IPR051309">
    <property type="entry name" value="ABCF_ATPase"/>
</dbReference>
<dbReference type="RefSeq" id="WP_210057658.1">
    <property type="nucleotide sequence ID" value="NZ_BAAAMH010000010.1"/>
</dbReference>
<dbReference type="InterPro" id="IPR017871">
    <property type="entry name" value="ABC_transporter-like_CS"/>
</dbReference>
<feature type="domain" description="ABC transporter" evidence="4">
    <location>
        <begin position="5"/>
        <end position="222"/>
    </location>
</feature>
<evidence type="ECO:0000256" key="2">
    <source>
        <dbReference type="ARBA" id="ARBA00022840"/>
    </source>
</evidence>
<dbReference type="CDD" id="cd03221">
    <property type="entry name" value="ABCF_EF-3"/>
    <property type="match status" value="2"/>
</dbReference>
<proteinExistence type="predicted"/>
<dbReference type="Proteomes" id="UP000758168">
    <property type="component" value="Unassembled WGS sequence"/>
</dbReference>
<evidence type="ECO:0000313" key="5">
    <source>
        <dbReference type="EMBL" id="MBP2418278.1"/>
    </source>
</evidence>
<name>A0ABS4ZB42_9ACTN</name>
<gene>
    <name evidence="5" type="ORF">JOF54_003200</name>
</gene>
<feature type="domain" description="ABC transporter" evidence="4">
    <location>
        <begin position="288"/>
        <end position="516"/>
    </location>
</feature>
<dbReference type="InterPro" id="IPR032524">
    <property type="entry name" value="ABC_tran_C"/>
</dbReference>
<keyword evidence="2" id="KW-0067">ATP-binding</keyword>
<evidence type="ECO:0000256" key="3">
    <source>
        <dbReference type="SAM" id="MobiDB-lite"/>
    </source>
</evidence>
<feature type="region of interest" description="Disordered" evidence="3">
    <location>
        <begin position="501"/>
        <end position="530"/>
    </location>
</feature>
<keyword evidence="1" id="KW-0547">Nucleotide-binding</keyword>
<dbReference type="SMART" id="SM00382">
    <property type="entry name" value="AAA"/>
    <property type="match status" value="2"/>
</dbReference>
<dbReference type="Pfam" id="PF00005">
    <property type="entry name" value="ABC_tran"/>
    <property type="match status" value="2"/>
</dbReference>